<sequence>MLGSFTGSVPPELFPPPPNARADTLAIKQRLAELLKPEHGPQYWSSFINFVTGKIDRHDFEAEVSRLLNSEQLVGLHNTLVLSIFYNTTRPESPPLNPPTRPNLYTTGEGWAKRKRAPATSHPIKLKPKPEELDPKKRKLKEAVLSLGQRERNRIKQIPALKEKEKEMSQKQLQISPHHPTPLRSPHANYLIREKIDNVTNTPLASKMKISSSTLYQDYMRCQQAPLCSESKQLPDSDTLKDRMSLIAYDSGLVNGVDNSAASLALIALEVHLKTILGDILSLIRSDRPVFSNAALDPSSSKIPMPSTSLNEAHCEPSTRHTGISQASTSSNPFANNPLDSKHESDHNHPPEASTSATAYQSSSTHRLRDPKTQGLAPHLTAKDFAALSEISPHTFVRCHPGALERLIATHSFSEPCSSDDDEEDDRHRHVTDLTGSSIAPNGPPWMNGTQSHSRGAGLNGARLASPSSSRLAKTASFSPRSTHKLSGRTSLCRNTAYAPPNGSLLPVLNGKKSHHGLNGYLPTSWSDPKPNAHLFAKPGSPTNITNGAQPHSPVLDHLHSRRKSSIAHPAKSLAAELFPEDEPEAFVAPQHRAGSGSESEAEEGRTHRPLKINGHSTTTTTTSKRKGWERIDTFRLLENVGN</sequence>
<comment type="caution">
    <text evidence="6">The sequence shown here is derived from an EMBL/GenBank/DDBJ whole genome shotgun (WGS) entry which is preliminary data.</text>
</comment>
<dbReference type="Proteomes" id="UP000886653">
    <property type="component" value="Unassembled WGS sequence"/>
</dbReference>
<feature type="region of interest" description="Disordered" evidence="5">
    <location>
        <begin position="434"/>
        <end position="487"/>
    </location>
</feature>
<feature type="compositionally biased region" description="Low complexity" evidence="5">
    <location>
        <begin position="462"/>
        <end position="473"/>
    </location>
</feature>
<feature type="compositionally biased region" description="Basic and acidic residues" evidence="5">
    <location>
        <begin position="340"/>
        <end position="350"/>
    </location>
</feature>
<dbReference type="PANTHER" id="PTHR21277:SF5">
    <property type="entry name" value="TRANSCRIPTIONAL ADAPTER 1"/>
    <property type="match status" value="1"/>
</dbReference>
<feature type="compositionally biased region" description="Polar residues" evidence="5">
    <location>
        <begin position="298"/>
        <end position="311"/>
    </location>
</feature>
<comment type="subcellular location">
    <subcellularLocation>
        <location evidence="1">Nucleus</location>
    </subcellularLocation>
</comment>
<keyword evidence="4" id="KW-0539">Nucleus</keyword>
<evidence type="ECO:0000256" key="2">
    <source>
        <dbReference type="ARBA" id="ARBA00023015"/>
    </source>
</evidence>
<evidence type="ECO:0000256" key="3">
    <source>
        <dbReference type="ARBA" id="ARBA00023163"/>
    </source>
</evidence>
<evidence type="ECO:0000256" key="4">
    <source>
        <dbReference type="ARBA" id="ARBA00023242"/>
    </source>
</evidence>
<keyword evidence="3" id="KW-0804">Transcription</keyword>
<dbReference type="GO" id="GO:0006357">
    <property type="term" value="P:regulation of transcription by RNA polymerase II"/>
    <property type="evidence" value="ECO:0007669"/>
    <property type="project" value="TreeGrafter"/>
</dbReference>
<organism evidence="6 7">
    <name type="scientific">Cronartium quercuum f. sp. fusiforme G11</name>
    <dbReference type="NCBI Taxonomy" id="708437"/>
    <lineage>
        <taxon>Eukaryota</taxon>
        <taxon>Fungi</taxon>
        <taxon>Dikarya</taxon>
        <taxon>Basidiomycota</taxon>
        <taxon>Pucciniomycotina</taxon>
        <taxon>Pucciniomycetes</taxon>
        <taxon>Pucciniales</taxon>
        <taxon>Coleosporiaceae</taxon>
        <taxon>Cronartium</taxon>
    </lineage>
</organism>
<accession>A0A9P6NZ55</accession>
<keyword evidence="2" id="KW-0805">Transcription regulation</keyword>
<feature type="compositionally biased region" description="Low complexity" evidence="5">
    <location>
        <begin position="353"/>
        <end position="365"/>
    </location>
</feature>
<proteinExistence type="predicted"/>
<feature type="region of interest" description="Disordered" evidence="5">
    <location>
        <begin position="589"/>
        <end position="627"/>
    </location>
</feature>
<evidence type="ECO:0000313" key="6">
    <source>
        <dbReference type="EMBL" id="KAG0152146.1"/>
    </source>
</evidence>
<feature type="region of interest" description="Disordered" evidence="5">
    <location>
        <begin position="294"/>
        <end position="375"/>
    </location>
</feature>
<dbReference type="InterPro" id="IPR024738">
    <property type="entry name" value="Hfi1/Tada1"/>
</dbReference>
<dbReference type="GO" id="GO:0000124">
    <property type="term" value="C:SAGA complex"/>
    <property type="evidence" value="ECO:0007669"/>
    <property type="project" value="TreeGrafter"/>
</dbReference>
<evidence type="ECO:0008006" key="8">
    <source>
        <dbReference type="Google" id="ProtNLM"/>
    </source>
</evidence>
<feature type="compositionally biased region" description="Pro residues" evidence="5">
    <location>
        <begin position="92"/>
        <end position="101"/>
    </location>
</feature>
<feature type="compositionally biased region" description="Polar residues" evidence="5">
    <location>
        <begin position="320"/>
        <end position="339"/>
    </location>
</feature>
<dbReference type="AlphaFoldDB" id="A0A9P6NZ55"/>
<dbReference type="GO" id="GO:0005634">
    <property type="term" value="C:nucleus"/>
    <property type="evidence" value="ECO:0007669"/>
    <property type="project" value="UniProtKB-SubCell"/>
</dbReference>
<evidence type="ECO:0000313" key="7">
    <source>
        <dbReference type="Proteomes" id="UP000886653"/>
    </source>
</evidence>
<gene>
    <name evidence="6" type="ORF">CROQUDRAFT_667471</name>
</gene>
<dbReference type="PANTHER" id="PTHR21277">
    <property type="entry name" value="TRANSCRIPTIONAL ADAPTER 1"/>
    <property type="match status" value="1"/>
</dbReference>
<dbReference type="CDD" id="cd22933">
    <property type="entry name" value="HFD_HFI1"/>
    <property type="match status" value="1"/>
</dbReference>
<keyword evidence="7" id="KW-1185">Reference proteome</keyword>
<dbReference type="GO" id="GO:0003713">
    <property type="term" value="F:transcription coactivator activity"/>
    <property type="evidence" value="ECO:0007669"/>
    <property type="project" value="TreeGrafter"/>
</dbReference>
<feature type="region of interest" description="Disordered" evidence="5">
    <location>
        <begin position="90"/>
        <end position="135"/>
    </location>
</feature>
<dbReference type="Pfam" id="PF12767">
    <property type="entry name" value="SAGA-Tad1"/>
    <property type="match status" value="1"/>
</dbReference>
<evidence type="ECO:0000256" key="5">
    <source>
        <dbReference type="SAM" id="MobiDB-lite"/>
    </source>
</evidence>
<evidence type="ECO:0000256" key="1">
    <source>
        <dbReference type="ARBA" id="ARBA00004123"/>
    </source>
</evidence>
<reference evidence="6" key="1">
    <citation type="submission" date="2013-11" db="EMBL/GenBank/DDBJ databases">
        <title>Genome sequence of the fusiform rust pathogen reveals effectors for host alternation and coevolution with pine.</title>
        <authorList>
            <consortium name="DOE Joint Genome Institute"/>
            <person name="Smith K."/>
            <person name="Pendleton A."/>
            <person name="Kubisiak T."/>
            <person name="Anderson C."/>
            <person name="Salamov A."/>
            <person name="Aerts A."/>
            <person name="Riley R."/>
            <person name="Clum A."/>
            <person name="Lindquist E."/>
            <person name="Ence D."/>
            <person name="Campbell M."/>
            <person name="Kronenberg Z."/>
            <person name="Feau N."/>
            <person name="Dhillon B."/>
            <person name="Hamelin R."/>
            <person name="Burleigh J."/>
            <person name="Smith J."/>
            <person name="Yandell M."/>
            <person name="Nelson C."/>
            <person name="Grigoriev I."/>
            <person name="Davis J."/>
        </authorList>
    </citation>
    <scope>NUCLEOTIDE SEQUENCE</scope>
    <source>
        <strain evidence="6">G11</strain>
    </source>
</reference>
<name>A0A9P6NZ55_9BASI</name>
<dbReference type="EMBL" id="MU167209">
    <property type="protein sequence ID" value="KAG0152146.1"/>
    <property type="molecule type" value="Genomic_DNA"/>
</dbReference>
<protein>
    <recommendedName>
        <fullName evidence="8">Transcriptional regulator of RNA polII, SAGA, subunit-domain-containing protein</fullName>
    </recommendedName>
</protein>
<dbReference type="OrthoDB" id="10264870at2759"/>